<keyword evidence="1" id="KW-0472">Membrane</keyword>
<dbReference type="AlphaFoldDB" id="B6X9V5"/>
<evidence type="ECO:0000313" key="2">
    <source>
        <dbReference type="EMBL" id="EEB47508.1"/>
    </source>
</evidence>
<gene>
    <name evidence="2" type="ORF">PROVALCAL_00100</name>
</gene>
<proteinExistence type="predicted"/>
<keyword evidence="1" id="KW-1133">Transmembrane helix</keyword>
<comment type="caution">
    <text evidence="2">The sequence shown here is derived from an EMBL/GenBank/DDBJ whole genome shotgun (WGS) entry which is preliminary data.</text>
</comment>
<reference evidence="2 3" key="1">
    <citation type="submission" date="2008-10" db="EMBL/GenBank/DDBJ databases">
        <title>Draft genome sequence of Providencia alcalifaciens (DSM 30120).</title>
        <authorList>
            <person name="Sudarsanam P."/>
            <person name="Ley R."/>
            <person name="Guruge J."/>
            <person name="Turnbaugh P.J."/>
            <person name="Mahowald M."/>
            <person name="Liep D."/>
            <person name="Gordon J."/>
        </authorList>
    </citation>
    <scope>NUCLEOTIDE SEQUENCE [LARGE SCALE GENOMIC DNA]</scope>
    <source>
        <strain evidence="2 3">DSM 30120</strain>
    </source>
</reference>
<organism evidence="2 3">
    <name type="scientific">Providencia alcalifaciens DSM 30120</name>
    <dbReference type="NCBI Taxonomy" id="520999"/>
    <lineage>
        <taxon>Bacteria</taxon>
        <taxon>Pseudomonadati</taxon>
        <taxon>Pseudomonadota</taxon>
        <taxon>Gammaproteobacteria</taxon>
        <taxon>Enterobacterales</taxon>
        <taxon>Morganellaceae</taxon>
        <taxon>Providencia</taxon>
    </lineage>
</organism>
<reference evidence="2 3" key="2">
    <citation type="submission" date="2008-10" db="EMBL/GenBank/DDBJ databases">
        <authorList>
            <person name="Fulton L."/>
            <person name="Clifton S."/>
            <person name="Fulton B."/>
            <person name="Xu J."/>
            <person name="Minx P."/>
            <person name="Pepin K.H."/>
            <person name="Johnson M."/>
            <person name="Bhonagiri V."/>
            <person name="Nash W.E."/>
            <person name="Mardis E.R."/>
            <person name="Wilson R.K."/>
        </authorList>
    </citation>
    <scope>NUCLEOTIDE SEQUENCE [LARGE SCALE GENOMIC DNA]</scope>
    <source>
        <strain evidence="2 3">DSM 30120</strain>
    </source>
</reference>
<dbReference type="InterPro" id="IPR009885">
    <property type="entry name" value="DUF1435"/>
</dbReference>
<evidence type="ECO:0000256" key="1">
    <source>
        <dbReference type="SAM" id="Phobius"/>
    </source>
</evidence>
<evidence type="ECO:0008006" key="4">
    <source>
        <dbReference type="Google" id="ProtNLM"/>
    </source>
</evidence>
<dbReference type="Proteomes" id="UP000003729">
    <property type="component" value="Unassembled WGS sequence"/>
</dbReference>
<sequence>MGGVMGTSVSKATGLRRIGAGLWGVFAVVLLSIMYLLSNMGFDPLKVAMITLMIATAGMLFNRGSRRLLIIPAVMSLGCFLLIFIMRS</sequence>
<feature type="transmembrane region" description="Helical" evidence="1">
    <location>
        <begin position="68"/>
        <end position="86"/>
    </location>
</feature>
<dbReference type="EMBL" id="ABXW01000004">
    <property type="protein sequence ID" value="EEB47508.1"/>
    <property type="molecule type" value="Genomic_DNA"/>
</dbReference>
<keyword evidence="1" id="KW-0812">Transmembrane</keyword>
<feature type="transmembrane region" description="Helical" evidence="1">
    <location>
        <begin position="20"/>
        <end position="38"/>
    </location>
</feature>
<name>B6X9V5_9GAMM</name>
<accession>B6X9V5</accession>
<dbReference type="Pfam" id="PF07256">
    <property type="entry name" value="DUF1435"/>
    <property type="match status" value="1"/>
</dbReference>
<evidence type="ECO:0000313" key="3">
    <source>
        <dbReference type="Proteomes" id="UP000003729"/>
    </source>
</evidence>
<dbReference type="eggNOG" id="ENOG5031J0P">
    <property type="taxonomic scope" value="Bacteria"/>
</dbReference>
<protein>
    <recommendedName>
        <fullName evidence="4">DUF1435 domain-containing protein</fullName>
    </recommendedName>
</protein>